<reference evidence="2" key="1">
    <citation type="submission" date="2021-02" db="EMBL/GenBank/DDBJ databases">
        <authorList>
            <person name="Palmer J.M."/>
        </authorList>
    </citation>
    <scope>NUCLEOTIDE SEQUENCE</scope>
    <source>
        <strain evidence="2">SCRP23</strain>
    </source>
</reference>
<dbReference type="EMBL" id="JAGDFL010000186">
    <property type="protein sequence ID" value="KAG7395822.1"/>
    <property type="molecule type" value="Genomic_DNA"/>
</dbReference>
<evidence type="ECO:0000259" key="1">
    <source>
        <dbReference type="Pfam" id="PF26605"/>
    </source>
</evidence>
<feature type="domain" description="WLGC" evidence="1">
    <location>
        <begin position="203"/>
        <end position="267"/>
    </location>
</feature>
<dbReference type="AlphaFoldDB" id="A0A8T1WP72"/>
<organism evidence="2 3">
    <name type="scientific">Phytophthora boehmeriae</name>
    <dbReference type="NCBI Taxonomy" id="109152"/>
    <lineage>
        <taxon>Eukaryota</taxon>
        <taxon>Sar</taxon>
        <taxon>Stramenopiles</taxon>
        <taxon>Oomycota</taxon>
        <taxon>Peronosporomycetes</taxon>
        <taxon>Peronosporales</taxon>
        <taxon>Peronosporaceae</taxon>
        <taxon>Phytophthora</taxon>
    </lineage>
</organism>
<name>A0A8T1WP72_9STRA</name>
<dbReference type="Pfam" id="PF26605">
    <property type="entry name" value="WLGC"/>
    <property type="match status" value="1"/>
</dbReference>
<evidence type="ECO:0000313" key="3">
    <source>
        <dbReference type="Proteomes" id="UP000693981"/>
    </source>
</evidence>
<dbReference type="Proteomes" id="UP000693981">
    <property type="component" value="Unassembled WGS sequence"/>
</dbReference>
<protein>
    <recommendedName>
        <fullName evidence="1">WLGC domain-containing protein</fullName>
    </recommendedName>
</protein>
<gene>
    <name evidence="2" type="ORF">PHYBOEH_003159</name>
</gene>
<sequence length="268" mass="30210">MAHMSLVYTHTTKQPEWIQEYTHLEYLHIEGIFFASLMSLLEGMFDKMSSLAFVHLGFHPILSTLPSFDGLTRLKSLTLAMLFSLVELPTFDTAHNLERLLLVSLVNVNSLPDLTPVKKVNMFTVADRAPWCCNGFLGSCDLQNPNCQVHPLWGTPAATCLSSNRTDDHPSDGTLEVLKKFSRTICYDLLLPGKIDVPPSEDSMRQCNGTLYRRCEWPGVKEAMCYSSRLMAISCSANPYPIEMRRHQIQCGIGDRCDPLYEAWLGCI</sequence>
<proteinExistence type="predicted"/>
<accession>A0A8T1WP72</accession>
<dbReference type="InterPro" id="IPR058256">
    <property type="entry name" value="WLGC"/>
</dbReference>
<comment type="caution">
    <text evidence="2">The sequence shown here is derived from an EMBL/GenBank/DDBJ whole genome shotgun (WGS) entry which is preliminary data.</text>
</comment>
<keyword evidence="3" id="KW-1185">Reference proteome</keyword>
<dbReference type="OrthoDB" id="102925at2759"/>
<evidence type="ECO:0000313" key="2">
    <source>
        <dbReference type="EMBL" id="KAG7395822.1"/>
    </source>
</evidence>